<keyword evidence="4 6" id="KW-1133">Transmembrane helix</keyword>
<evidence type="ECO:0000256" key="2">
    <source>
        <dbReference type="ARBA" id="ARBA00022475"/>
    </source>
</evidence>
<organism evidence="8 9">
    <name type="scientific">Kitasatospora terrestris</name>
    <dbReference type="NCBI Taxonomy" id="258051"/>
    <lineage>
        <taxon>Bacteria</taxon>
        <taxon>Bacillati</taxon>
        <taxon>Actinomycetota</taxon>
        <taxon>Actinomycetes</taxon>
        <taxon>Kitasatosporales</taxon>
        <taxon>Streptomycetaceae</taxon>
        <taxon>Kitasatospora</taxon>
    </lineage>
</organism>
<feature type="transmembrane region" description="Helical" evidence="6">
    <location>
        <begin position="236"/>
        <end position="255"/>
    </location>
</feature>
<evidence type="ECO:0000256" key="4">
    <source>
        <dbReference type="ARBA" id="ARBA00022989"/>
    </source>
</evidence>
<keyword evidence="9" id="KW-1185">Reference proteome</keyword>
<evidence type="ECO:0000256" key="1">
    <source>
        <dbReference type="ARBA" id="ARBA00004651"/>
    </source>
</evidence>
<feature type="domain" description="MASE1" evidence="7">
    <location>
        <begin position="25"/>
        <end position="294"/>
    </location>
</feature>
<comment type="caution">
    <text evidence="8">The sequence shown here is derived from an EMBL/GenBank/DDBJ whole genome shotgun (WGS) entry which is preliminary data.</text>
</comment>
<evidence type="ECO:0000256" key="3">
    <source>
        <dbReference type="ARBA" id="ARBA00022692"/>
    </source>
</evidence>
<feature type="transmembrane region" description="Helical" evidence="6">
    <location>
        <begin position="49"/>
        <end position="68"/>
    </location>
</feature>
<feature type="transmembrane region" description="Helical" evidence="6">
    <location>
        <begin position="267"/>
        <end position="290"/>
    </location>
</feature>
<keyword evidence="3 6" id="KW-0812">Transmembrane</keyword>
<comment type="subcellular location">
    <subcellularLocation>
        <location evidence="1">Cell membrane</location>
        <topology evidence="1">Multi-pass membrane protein</topology>
    </subcellularLocation>
</comment>
<proteinExistence type="predicted"/>
<dbReference type="Proteomes" id="UP001501752">
    <property type="component" value="Unassembled WGS sequence"/>
</dbReference>
<reference evidence="9" key="1">
    <citation type="journal article" date="2019" name="Int. J. Syst. Evol. Microbiol.">
        <title>The Global Catalogue of Microorganisms (GCM) 10K type strain sequencing project: providing services to taxonomists for standard genome sequencing and annotation.</title>
        <authorList>
            <consortium name="The Broad Institute Genomics Platform"/>
            <consortium name="The Broad Institute Genome Sequencing Center for Infectious Disease"/>
            <person name="Wu L."/>
            <person name="Ma J."/>
        </authorList>
    </citation>
    <scope>NUCLEOTIDE SEQUENCE [LARGE SCALE GENOMIC DNA]</scope>
    <source>
        <strain evidence="9">JCM 13006</strain>
    </source>
</reference>
<accession>A0ABP9EJ12</accession>
<dbReference type="PANTHER" id="PTHR45530">
    <property type="entry name" value="SENSORY TRANSDUCTION HISTIDINE KINASE"/>
    <property type="match status" value="1"/>
</dbReference>
<dbReference type="EMBL" id="BAABIS010000001">
    <property type="protein sequence ID" value="GAA4877957.1"/>
    <property type="molecule type" value="Genomic_DNA"/>
</dbReference>
<feature type="transmembrane region" description="Helical" evidence="6">
    <location>
        <begin position="159"/>
        <end position="179"/>
    </location>
</feature>
<evidence type="ECO:0000313" key="9">
    <source>
        <dbReference type="Proteomes" id="UP001501752"/>
    </source>
</evidence>
<feature type="transmembrane region" description="Helical" evidence="6">
    <location>
        <begin position="123"/>
        <end position="147"/>
    </location>
</feature>
<feature type="transmembrane region" description="Helical" evidence="6">
    <location>
        <begin position="75"/>
        <end position="103"/>
    </location>
</feature>
<evidence type="ECO:0000313" key="8">
    <source>
        <dbReference type="EMBL" id="GAA4877957.1"/>
    </source>
</evidence>
<evidence type="ECO:0000256" key="6">
    <source>
        <dbReference type="SAM" id="Phobius"/>
    </source>
</evidence>
<dbReference type="RefSeq" id="WP_345700696.1">
    <property type="nucleotide sequence ID" value="NZ_BAABIS010000001.1"/>
</dbReference>
<sequence length="335" mass="34604">MAAVLRNAKARRTAVTGLSILGVALAYWAGGKLGLLAQVVVGGIHVTPLWPPTGVAVAGLLLFGLRVWPGIALGALLVISGFGALTPASFGIAAGSTLAPVVAALLLTRVDFRVELDRLRDGVALVFLGALASTLVSATVACLVLVADDALAVDQFWPAWTAWWTGDAMGVLVVAPLLLALYGARMPRDVPLLRWVEGLALLVITGGVVVVVTHSPLSLLFLVFPVVMWAALRFQLLGAAPCALVVSVFAVPAAIHHTGPFAGHSVLATMVVLQALNGVAALTGLLLAAVTTERDNTLRTIEQACVALAEVVNRLAPGEANHSWPPPDGDGRHGD</sequence>
<dbReference type="InterPro" id="IPR007895">
    <property type="entry name" value="MASE1"/>
</dbReference>
<evidence type="ECO:0000256" key="5">
    <source>
        <dbReference type="ARBA" id="ARBA00023136"/>
    </source>
</evidence>
<keyword evidence="5 6" id="KW-0472">Membrane</keyword>
<dbReference type="PANTHER" id="PTHR45530:SF3">
    <property type="entry name" value="TWO-COMPONENT SYSTEM NARL FAMILY SENSOR HISTIDINE KINASE BARA"/>
    <property type="match status" value="1"/>
</dbReference>
<dbReference type="Pfam" id="PF05231">
    <property type="entry name" value="MASE1"/>
    <property type="match status" value="1"/>
</dbReference>
<protein>
    <submittedName>
        <fullName evidence="8">MASE1 domain-containing protein</fullName>
    </submittedName>
</protein>
<keyword evidence="2" id="KW-1003">Cell membrane</keyword>
<gene>
    <name evidence="8" type="ORF">GCM10023235_67550</name>
</gene>
<name>A0ABP9EJ12_9ACTN</name>
<evidence type="ECO:0000259" key="7">
    <source>
        <dbReference type="Pfam" id="PF05231"/>
    </source>
</evidence>
<feature type="transmembrane region" description="Helical" evidence="6">
    <location>
        <begin position="199"/>
        <end position="224"/>
    </location>
</feature>